<reference evidence="3" key="1">
    <citation type="submission" date="2025-08" db="UniProtKB">
        <authorList>
            <consortium name="RefSeq"/>
        </authorList>
    </citation>
    <scope>IDENTIFICATION</scope>
</reference>
<dbReference type="PANTHER" id="PTHR36299:SF2">
    <property type="entry name" value="DUF4773 DOMAIN-CONTAINING PROTEIN"/>
    <property type="match status" value="1"/>
</dbReference>
<accession>A0A8B8A4U5</accession>
<keyword evidence="2" id="KW-1185">Reference proteome</keyword>
<dbReference type="RefSeq" id="XP_022110951.1">
    <property type="nucleotide sequence ID" value="XM_022255259.1"/>
</dbReference>
<dbReference type="AlphaFoldDB" id="A0A8B8A4U5"/>
<evidence type="ECO:0000259" key="1">
    <source>
        <dbReference type="Pfam" id="PF15998"/>
    </source>
</evidence>
<dbReference type="Pfam" id="PF15998">
    <property type="entry name" value="DUF4773"/>
    <property type="match status" value="1"/>
</dbReference>
<evidence type="ECO:0000313" key="2">
    <source>
        <dbReference type="Proteomes" id="UP000694845"/>
    </source>
</evidence>
<dbReference type="Proteomes" id="UP000694845">
    <property type="component" value="Unplaced"/>
</dbReference>
<name>A0A8B8A4U5_ACAPL</name>
<organism evidence="2 3">
    <name type="scientific">Acanthaster planci</name>
    <name type="common">Crown-of-thorns starfish</name>
    <dbReference type="NCBI Taxonomy" id="133434"/>
    <lineage>
        <taxon>Eukaryota</taxon>
        <taxon>Metazoa</taxon>
        <taxon>Echinodermata</taxon>
        <taxon>Eleutherozoa</taxon>
        <taxon>Asterozoa</taxon>
        <taxon>Asteroidea</taxon>
        <taxon>Valvatacea</taxon>
        <taxon>Valvatida</taxon>
        <taxon>Acanthasteridae</taxon>
        <taxon>Acanthaster</taxon>
    </lineage>
</organism>
<evidence type="ECO:0000313" key="3">
    <source>
        <dbReference type="RefSeq" id="XP_022110951.1"/>
    </source>
</evidence>
<dbReference type="OrthoDB" id="6063292at2759"/>
<gene>
    <name evidence="3" type="primary">LOC110990330</name>
</gene>
<protein>
    <submittedName>
        <fullName evidence="3">Uncharacterized protein LOC110990330</fullName>
    </submittedName>
</protein>
<feature type="domain" description="DUF4773" evidence="1">
    <location>
        <begin position="36"/>
        <end position="145"/>
    </location>
</feature>
<dbReference type="KEGG" id="aplc:110990330"/>
<dbReference type="GeneID" id="110990330"/>
<sequence length="145" mass="15898">MTPEEIAKFLLVDFNSVSASEVTGEGLSGRCTTSRQDLSAECCATLSFSFGKRYSFSVCASVKVLTKAFGLHIKLTVLGRTIYSKDISARRSPAICVNVPKIKLAQVCLGIRNIRWTNGFHACVAFQIHAFFKTLLDKQIGCINI</sequence>
<dbReference type="InterPro" id="IPR031941">
    <property type="entry name" value="DUF4773"/>
</dbReference>
<dbReference type="PANTHER" id="PTHR36299">
    <property type="entry name" value="AGAP008005-PA"/>
    <property type="match status" value="1"/>
</dbReference>
<proteinExistence type="predicted"/>